<reference evidence="2" key="1">
    <citation type="journal article" date="2014" name="Front. Microbiol.">
        <title>High frequency of phylogenetically diverse reductive dehalogenase-homologous genes in deep subseafloor sedimentary metagenomes.</title>
        <authorList>
            <person name="Kawai M."/>
            <person name="Futagami T."/>
            <person name="Toyoda A."/>
            <person name="Takaki Y."/>
            <person name="Nishi S."/>
            <person name="Hori S."/>
            <person name="Arai W."/>
            <person name="Tsubouchi T."/>
            <person name="Morono Y."/>
            <person name="Uchiyama I."/>
            <person name="Ito T."/>
            <person name="Fujiyama A."/>
            <person name="Inagaki F."/>
            <person name="Takami H."/>
        </authorList>
    </citation>
    <scope>NUCLEOTIDE SEQUENCE</scope>
    <source>
        <strain evidence="2">Expedition CK06-06</strain>
    </source>
</reference>
<name>X0Y330_9ZZZZ</name>
<accession>X0Y330</accession>
<sequence>NQRVRQIRQNNPRSKKSSIKTQVKLFSPKVVIDSSVYFTAAKSPYGNSGELINLARKKKIKVFISDYILDETIENLRKKSTPKACERHSRNISYIHPEKFSPEETLIQTYTPFIEKDDAPILALASFVQTDFLITLNTKHFIKNPKLELLDLPFRCITPGNFIVLMGKKRVRS</sequence>
<dbReference type="InterPro" id="IPR002716">
    <property type="entry name" value="PIN_dom"/>
</dbReference>
<evidence type="ECO:0000313" key="2">
    <source>
        <dbReference type="EMBL" id="GAG50105.1"/>
    </source>
</evidence>
<evidence type="ECO:0000259" key="1">
    <source>
        <dbReference type="Pfam" id="PF13470"/>
    </source>
</evidence>
<dbReference type="InterPro" id="IPR029060">
    <property type="entry name" value="PIN-like_dom_sf"/>
</dbReference>
<proteinExistence type="predicted"/>
<dbReference type="SUPFAM" id="SSF88723">
    <property type="entry name" value="PIN domain-like"/>
    <property type="match status" value="1"/>
</dbReference>
<protein>
    <recommendedName>
        <fullName evidence="1">PIN domain-containing protein</fullName>
    </recommendedName>
</protein>
<comment type="caution">
    <text evidence="2">The sequence shown here is derived from an EMBL/GenBank/DDBJ whole genome shotgun (WGS) entry which is preliminary data.</text>
</comment>
<dbReference type="EMBL" id="BARS01050629">
    <property type="protein sequence ID" value="GAG50105.1"/>
    <property type="molecule type" value="Genomic_DNA"/>
</dbReference>
<dbReference type="PANTHER" id="PTHR34610">
    <property type="entry name" value="SSL7007 PROTEIN"/>
    <property type="match status" value="1"/>
</dbReference>
<gene>
    <name evidence="2" type="ORF">S01H1_75541</name>
</gene>
<dbReference type="NCBIfam" id="TIGR00305">
    <property type="entry name" value="putative toxin-antitoxin system toxin component, PIN family"/>
    <property type="match status" value="1"/>
</dbReference>
<feature type="non-terminal residue" evidence="2">
    <location>
        <position position="1"/>
    </location>
</feature>
<dbReference type="PANTHER" id="PTHR34610:SF4">
    <property type="entry name" value="SLL8027 PROTEIN"/>
    <property type="match status" value="1"/>
</dbReference>
<organism evidence="2">
    <name type="scientific">marine sediment metagenome</name>
    <dbReference type="NCBI Taxonomy" id="412755"/>
    <lineage>
        <taxon>unclassified sequences</taxon>
        <taxon>metagenomes</taxon>
        <taxon>ecological metagenomes</taxon>
    </lineage>
</organism>
<dbReference type="AlphaFoldDB" id="X0Y330"/>
<feature type="domain" description="PIN" evidence="1">
    <location>
        <begin position="29"/>
        <end position="139"/>
    </location>
</feature>
<dbReference type="Pfam" id="PF13470">
    <property type="entry name" value="PIN_3"/>
    <property type="match status" value="1"/>
</dbReference>
<dbReference type="InterPro" id="IPR002850">
    <property type="entry name" value="PIN_toxin-like"/>
</dbReference>